<dbReference type="EMBL" id="JAOZEW010000004">
    <property type="protein sequence ID" value="MCV9927170.1"/>
    <property type="molecule type" value="Genomic_DNA"/>
</dbReference>
<name>A0A9X2ZB53_9FLAO</name>
<keyword evidence="6" id="KW-0808">Transferase</keyword>
<keyword evidence="10" id="KW-0067">ATP-binding</keyword>
<sequence length="420" mass="48967">MNKKLLNKTTTTFLIFSVFVLLISVPVFYYITERLYIEETDETLALHRDEFLKNKLPKFDAKDIALWNKYNRNVQIFPKHIVTKDSLFSKVYFDELENENEPYRELNTPILIKGQPYTYVGRTNLIEKEDLIISIAMLFLVVIIILLLGILIITKISSRKLWKPFYDTLDQIQGFEIDKNKKPHFMDTDVEEFNRLNKSLNRLIEKNTDIYNNQREFVENAAHELQTPLALFQTKIDTLFQLDVTKDQSQVLSSLNKDVSRLNRLNKNLLLLSKIENGNYPDKEPIIINEYLKKHLEFFTEQAKAKNLNIVIEYTEKLKIEGNPSLTEVLINNLFLNAIRHNNKNGKIIITITSDSITFLNTGQETALIVDKLFNRFSKSNPSSQGNGLGMAIIKKITEISHWKISYAFDNNLHCFTVKF</sequence>
<evidence type="ECO:0000256" key="8">
    <source>
        <dbReference type="ARBA" id="ARBA00022741"/>
    </source>
</evidence>
<evidence type="ECO:0000256" key="14">
    <source>
        <dbReference type="SAM" id="Phobius"/>
    </source>
</evidence>
<comment type="catalytic activity">
    <reaction evidence="1">
        <text>ATP + protein L-histidine = ADP + protein N-phospho-L-histidine.</text>
        <dbReference type="EC" id="2.7.13.3"/>
    </reaction>
</comment>
<evidence type="ECO:0000313" key="16">
    <source>
        <dbReference type="EMBL" id="MCV9927170.1"/>
    </source>
</evidence>
<evidence type="ECO:0000256" key="11">
    <source>
        <dbReference type="ARBA" id="ARBA00022989"/>
    </source>
</evidence>
<dbReference type="GO" id="GO:0005886">
    <property type="term" value="C:plasma membrane"/>
    <property type="evidence" value="ECO:0007669"/>
    <property type="project" value="UniProtKB-SubCell"/>
</dbReference>
<dbReference type="Gene3D" id="3.30.565.10">
    <property type="entry name" value="Histidine kinase-like ATPase, C-terminal domain"/>
    <property type="match status" value="1"/>
</dbReference>
<evidence type="ECO:0000259" key="15">
    <source>
        <dbReference type="PROSITE" id="PS50109"/>
    </source>
</evidence>
<evidence type="ECO:0000256" key="13">
    <source>
        <dbReference type="ARBA" id="ARBA00023136"/>
    </source>
</evidence>
<evidence type="ECO:0000256" key="1">
    <source>
        <dbReference type="ARBA" id="ARBA00000085"/>
    </source>
</evidence>
<evidence type="ECO:0000256" key="6">
    <source>
        <dbReference type="ARBA" id="ARBA00022679"/>
    </source>
</evidence>
<dbReference type="InterPro" id="IPR003661">
    <property type="entry name" value="HisK_dim/P_dom"/>
</dbReference>
<keyword evidence="12" id="KW-0902">Two-component regulatory system</keyword>
<evidence type="ECO:0000313" key="17">
    <source>
        <dbReference type="Proteomes" id="UP001151079"/>
    </source>
</evidence>
<dbReference type="Gene3D" id="1.10.287.130">
    <property type="match status" value="1"/>
</dbReference>
<dbReference type="InterPro" id="IPR036097">
    <property type="entry name" value="HisK_dim/P_sf"/>
</dbReference>
<feature type="domain" description="Histidine kinase" evidence="15">
    <location>
        <begin position="220"/>
        <end position="420"/>
    </location>
</feature>
<dbReference type="Proteomes" id="UP001151079">
    <property type="component" value="Unassembled WGS sequence"/>
</dbReference>
<keyword evidence="4" id="KW-1003">Cell membrane</keyword>
<keyword evidence="9 16" id="KW-0418">Kinase</keyword>
<dbReference type="InterPro" id="IPR050398">
    <property type="entry name" value="HssS/ArlS-like"/>
</dbReference>
<dbReference type="InterPro" id="IPR036890">
    <property type="entry name" value="HATPase_C_sf"/>
</dbReference>
<gene>
    <name evidence="16" type="ORF">OIU83_05880</name>
</gene>
<dbReference type="GO" id="GO:0000155">
    <property type="term" value="F:phosphorelay sensor kinase activity"/>
    <property type="evidence" value="ECO:0007669"/>
    <property type="project" value="InterPro"/>
</dbReference>
<feature type="transmembrane region" description="Helical" evidence="14">
    <location>
        <begin position="12"/>
        <end position="31"/>
    </location>
</feature>
<keyword evidence="13 14" id="KW-0472">Membrane</keyword>
<comment type="caution">
    <text evidence="16">The sequence shown here is derived from an EMBL/GenBank/DDBJ whole genome shotgun (WGS) entry which is preliminary data.</text>
</comment>
<evidence type="ECO:0000256" key="7">
    <source>
        <dbReference type="ARBA" id="ARBA00022692"/>
    </source>
</evidence>
<feature type="transmembrane region" description="Helical" evidence="14">
    <location>
        <begin position="131"/>
        <end position="153"/>
    </location>
</feature>
<keyword evidence="8" id="KW-0547">Nucleotide-binding</keyword>
<protein>
    <recommendedName>
        <fullName evidence="3">histidine kinase</fullName>
        <ecNumber evidence="3">2.7.13.3</ecNumber>
    </recommendedName>
</protein>
<dbReference type="RefSeq" id="WP_264205344.1">
    <property type="nucleotide sequence ID" value="NZ_JAOZEW010000004.1"/>
</dbReference>
<evidence type="ECO:0000256" key="4">
    <source>
        <dbReference type="ARBA" id="ARBA00022475"/>
    </source>
</evidence>
<dbReference type="PANTHER" id="PTHR45528">
    <property type="entry name" value="SENSOR HISTIDINE KINASE CPXA"/>
    <property type="match status" value="1"/>
</dbReference>
<proteinExistence type="predicted"/>
<dbReference type="SUPFAM" id="SSF55874">
    <property type="entry name" value="ATPase domain of HSP90 chaperone/DNA topoisomerase II/histidine kinase"/>
    <property type="match status" value="1"/>
</dbReference>
<evidence type="ECO:0000256" key="9">
    <source>
        <dbReference type="ARBA" id="ARBA00022777"/>
    </source>
</evidence>
<dbReference type="SMART" id="SM00388">
    <property type="entry name" value="HisKA"/>
    <property type="match status" value="1"/>
</dbReference>
<evidence type="ECO:0000256" key="5">
    <source>
        <dbReference type="ARBA" id="ARBA00022553"/>
    </source>
</evidence>
<evidence type="ECO:0000256" key="3">
    <source>
        <dbReference type="ARBA" id="ARBA00012438"/>
    </source>
</evidence>
<dbReference type="SMART" id="SM00387">
    <property type="entry name" value="HATPase_c"/>
    <property type="match status" value="1"/>
</dbReference>
<comment type="subcellular location">
    <subcellularLocation>
        <location evidence="2">Cell membrane</location>
        <topology evidence="2">Multi-pass membrane protein</topology>
    </subcellularLocation>
</comment>
<dbReference type="Pfam" id="PF02518">
    <property type="entry name" value="HATPase_c"/>
    <property type="match status" value="1"/>
</dbReference>
<dbReference type="InterPro" id="IPR003594">
    <property type="entry name" value="HATPase_dom"/>
</dbReference>
<evidence type="ECO:0000256" key="12">
    <source>
        <dbReference type="ARBA" id="ARBA00023012"/>
    </source>
</evidence>
<evidence type="ECO:0000256" key="10">
    <source>
        <dbReference type="ARBA" id="ARBA00022840"/>
    </source>
</evidence>
<keyword evidence="5" id="KW-0597">Phosphoprotein</keyword>
<dbReference type="AlphaFoldDB" id="A0A9X2ZB53"/>
<evidence type="ECO:0000256" key="2">
    <source>
        <dbReference type="ARBA" id="ARBA00004651"/>
    </source>
</evidence>
<dbReference type="Pfam" id="PF00512">
    <property type="entry name" value="HisKA"/>
    <property type="match status" value="1"/>
</dbReference>
<keyword evidence="11 14" id="KW-1133">Transmembrane helix</keyword>
<organism evidence="16 17">
    <name type="scientific">Flavobacterium shii</name>
    <dbReference type="NCBI Taxonomy" id="2987687"/>
    <lineage>
        <taxon>Bacteria</taxon>
        <taxon>Pseudomonadati</taxon>
        <taxon>Bacteroidota</taxon>
        <taxon>Flavobacteriia</taxon>
        <taxon>Flavobacteriales</taxon>
        <taxon>Flavobacteriaceae</taxon>
        <taxon>Flavobacterium</taxon>
    </lineage>
</organism>
<dbReference type="GO" id="GO:0005524">
    <property type="term" value="F:ATP binding"/>
    <property type="evidence" value="ECO:0007669"/>
    <property type="project" value="UniProtKB-KW"/>
</dbReference>
<dbReference type="EC" id="2.7.13.3" evidence="3"/>
<dbReference type="SUPFAM" id="SSF47384">
    <property type="entry name" value="Homodimeric domain of signal transducing histidine kinase"/>
    <property type="match status" value="1"/>
</dbReference>
<keyword evidence="7 14" id="KW-0812">Transmembrane</keyword>
<dbReference type="PANTHER" id="PTHR45528:SF1">
    <property type="entry name" value="SENSOR HISTIDINE KINASE CPXA"/>
    <property type="match status" value="1"/>
</dbReference>
<accession>A0A9X2ZB53</accession>
<reference evidence="16" key="1">
    <citation type="submission" date="2022-10" db="EMBL/GenBank/DDBJ databases">
        <title>Two novel species of Flavobacterium.</title>
        <authorList>
            <person name="Liu Q."/>
            <person name="Xin Y.-H."/>
        </authorList>
    </citation>
    <scope>NUCLEOTIDE SEQUENCE</scope>
    <source>
        <strain evidence="16">LS1R49</strain>
    </source>
</reference>
<dbReference type="InterPro" id="IPR005467">
    <property type="entry name" value="His_kinase_dom"/>
</dbReference>
<dbReference type="PROSITE" id="PS50109">
    <property type="entry name" value="HIS_KIN"/>
    <property type="match status" value="1"/>
</dbReference>
<keyword evidence="17" id="KW-1185">Reference proteome</keyword>